<comment type="caution">
    <text evidence="4">The sequence shown here is derived from an EMBL/GenBank/DDBJ whole genome shotgun (WGS) entry which is preliminary data.</text>
</comment>
<comment type="subcellular location">
    <subcellularLocation>
        <location evidence="1">Secreted</location>
    </subcellularLocation>
</comment>
<evidence type="ECO:0000313" key="4">
    <source>
        <dbReference type="EMBL" id="NDY92866.1"/>
    </source>
</evidence>
<dbReference type="RefSeq" id="WP_163458917.1">
    <property type="nucleotide sequence ID" value="NZ_JAAGOH010000023.1"/>
</dbReference>
<name>A0A7C9TNV1_9BURK</name>
<dbReference type="PRINTS" id="PR00313">
    <property type="entry name" value="CABNDNGRPT"/>
</dbReference>
<keyword evidence="2" id="KW-0964">Secreted</keyword>
<dbReference type="InterPro" id="IPR050557">
    <property type="entry name" value="RTX_toxin/Mannuronan_C5-epim"/>
</dbReference>
<proteinExistence type="predicted"/>
<dbReference type="PROSITE" id="PS00330">
    <property type="entry name" value="HEMOLYSIN_CALCIUM"/>
    <property type="match status" value="5"/>
</dbReference>
<evidence type="ECO:0000256" key="1">
    <source>
        <dbReference type="ARBA" id="ARBA00004613"/>
    </source>
</evidence>
<gene>
    <name evidence="4" type="ORF">G3A44_16865</name>
</gene>
<dbReference type="PANTHER" id="PTHR38340:SF1">
    <property type="entry name" value="S-LAYER PROTEIN"/>
    <property type="match status" value="1"/>
</dbReference>
<keyword evidence="5" id="KW-1185">Reference proteome</keyword>
<dbReference type="InterPro" id="IPR011049">
    <property type="entry name" value="Serralysin-like_metalloprot_C"/>
</dbReference>
<feature type="region of interest" description="Disordered" evidence="3">
    <location>
        <begin position="344"/>
        <end position="363"/>
    </location>
</feature>
<dbReference type="InterPro" id="IPR018511">
    <property type="entry name" value="Hemolysin-typ_Ca-bd_CS"/>
</dbReference>
<evidence type="ECO:0000256" key="2">
    <source>
        <dbReference type="ARBA" id="ARBA00022525"/>
    </source>
</evidence>
<protein>
    <submittedName>
        <fullName evidence="4">Calcium-binding protein</fullName>
    </submittedName>
</protein>
<dbReference type="EMBL" id="JAAGOH010000023">
    <property type="protein sequence ID" value="NDY92866.1"/>
    <property type="molecule type" value="Genomic_DNA"/>
</dbReference>
<reference evidence="4 5" key="1">
    <citation type="submission" date="2020-02" db="EMBL/GenBank/DDBJ databases">
        <title>Ideonella bacterium strain TBM-1.</title>
        <authorList>
            <person name="Chen W.-M."/>
        </authorList>
    </citation>
    <scope>NUCLEOTIDE SEQUENCE [LARGE SCALE GENOMIC DNA]</scope>
    <source>
        <strain evidence="4 5">TBM-1</strain>
    </source>
</reference>
<dbReference type="InterPro" id="IPR001343">
    <property type="entry name" value="Hemolysn_Ca-bd"/>
</dbReference>
<dbReference type="SUPFAM" id="SSF51120">
    <property type="entry name" value="beta-Roll"/>
    <property type="match status" value="7"/>
</dbReference>
<dbReference type="GO" id="GO:0005509">
    <property type="term" value="F:calcium ion binding"/>
    <property type="evidence" value="ECO:0007669"/>
    <property type="project" value="InterPro"/>
</dbReference>
<dbReference type="PANTHER" id="PTHR38340">
    <property type="entry name" value="S-LAYER PROTEIN"/>
    <property type="match status" value="1"/>
</dbReference>
<evidence type="ECO:0000256" key="3">
    <source>
        <dbReference type="SAM" id="MobiDB-lite"/>
    </source>
</evidence>
<organism evidence="4 5">
    <name type="scientific">Ideonella livida</name>
    <dbReference type="NCBI Taxonomy" id="2707176"/>
    <lineage>
        <taxon>Bacteria</taxon>
        <taxon>Pseudomonadati</taxon>
        <taxon>Pseudomonadota</taxon>
        <taxon>Betaproteobacteria</taxon>
        <taxon>Burkholderiales</taxon>
        <taxon>Sphaerotilaceae</taxon>
        <taxon>Ideonella</taxon>
    </lineage>
</organism>
<dbReference type="Pfam" id="PF00353">
    <property type="entry name" value="HemolysinCabind"/>
    <property type="match status" value="16"/>
</dbReference>
<accession>A0A7C9TNV1</accession>
<sequence length="1371" mass="136355">MTTFNGTTGNDSLLGGTGNDLLNGLAGHDTLDGGAGADTLVGGDGNDTYKVDNAGDVVSETSASGGIDLVMSSISLTLGAFLENLRLTGTGHLNATGNGLDNVLFSNAGHNVLDGAGGNDTASYQYAAAAVVVNLGTSTAQDTEGAGVDTLRNIENVTGSAFDDVLTGSSGANVIDGGLGADVMTGRNGHDTYVVDSEDDVVVETQSNSAIGGVDLVQTTLAAYTLGRNLEDGRLLSAGAANLTGNGLANVLYAGAGANVLDGAGGTDTVSYRHATAAVNVSLALSSAQATGGSGSDTLLNLENLGGSAFNDTLRGSTGANVLSGEAGNDSILAGGGNDLLRGDAGHDTLRGESGQDTLVGGAGNDSLDGGAITDRLNYTDGNVLSYRDSTAGIVLNLSGITGTGATGYGTVADGLGGTDRVVNVPFIVGSSLDDLLIGSTARIFEQFEGGTGNDTLDGGAITDLYAIGNSNRASYQNATGAVQVDLAEGTATGADGNDVLVNINQVRGSGFGDLLVGSDATAWTESFEGRAGHDTLDGAGGKDFVRYEAATVAVQVNLATGTAQDGQGGTDILLNIEGIWGSAYGDLLVGGAAANGAGTTDGFEFFRGGAGHDTIDGGTGYDRADYTNSATGIVAQLSGSDSIAGTVQDGLGGTDSLYSIEAIRGSAFADQITGSGRSTYAVDSYYESLEGLEGNDTLHGNGGSVRADYLSSTAGITVNLVTGTVQDGFGTTDTLIAIGSIRGSNHADVMLGNDWNNTLDGQLGDDTLTGGKGNDTYRVHDAGDQVVELAGEGTDTVFSHLADLTLAEQVEVGRVAGSTGQALSGNALANTLVGALGDDTLNGGAGSDWLEGGAGDDSLDGGLIADRLAFSDGNWASYRNATASVAVDLSGIAGDGSVGTGTASDGVGGTDTLRNINLVAGSAFDDDITGSAALQFEMFEGGLGDDTLDGGAITDRYGQTGTNRASYQNAGGAVQVNLATGTATGADGDDTLLNINQVRGSSYGDQLTGSNASAWNELFEGRAGNDTLDGAGGKDFVMYRAAASAVNVNLATGTASDGDGGTDTLLNIEGAFGSNFNDVLTGGASANGSGLLDGFEMFRGYGGNDTLDGGAGYDRADYNQDAGAITATLSYLGGVMGGTVADGFGGTDTLIRIEAIRGSLYNDSLTGSGRNTWATDGFFETFEGVEGNDTLNANGGMVRADYASSLAAVTVNLATGTASDGLGGTDTLIGVNMARGSDLADTLVGNAARNVLTGGLGADTLTGGAGNDLFRFETTAGSAHADRITDFSSADDLQLENAVFTKLTTTGALASGQWAANASGAAADANDYVVYNTSTGQLWYDADGNGAGAAQLIATLTGAPTLTAGDIFVT</sequence>
<evidence type="ECO:0000313" key="5">
    <source>
        <dbReference type="Proteomes" id="UP000484255"/>
    </source>
</evidence>
<dbReference type="GO" id="GO:0005576">
    <property type="term" value="C:extracellular region"/>
    <property type="evidence" value="ECO:0007669"/>
    <property type="project" value="UniProtKB-SubCell"/>
</dbReference>
<dbReference type="Proteomes" id="UP000484255">
    <property type="component" value="Unassembled WGS sequence"/>
</dbReference>
<dbReference type="Gene3D" id="2.150.10.10">
    <property type="entry name" value="Serralysin-like metalloprotease, C-terminal"/>
    <property type="match status" value="9"/>
</dbReference>